<proteinExistence type="predicted"/>
<protein>
    <submittedName>
        <fullName evidence="1">Uncharacterized protein</fullName>
    </submittedName>
</protein>
<accession>A0A2U2HGD0</accession>
<comment type="caution">
    <text evidence="1">The sequence shown here is derived from an EMBL/GenBank/DDBJ whole genome shotgun (WGS) entry which is preliminary data.</text>
</comment>
<gene>
    <name evidence="1" type="ORF">C7C56_020145</name>
</gene>
<name>A0A2U2HGD0_9BURK</name>
<dbReference type="AlphaFoldDB" id="A0A2U2HGD0"/>
<keyword evidence="2" id="KW-1185">Reference proteome</keyword>
<dbReference type="EMBL" id="PXWF02000274">
    <property type="protein sequence ID" value="PWF43976.1"/>
    <property type="molecule type" value="Genomic_DNA"/>
</dbReference>
<evidence type="ECO:0000313" key="2">
    <source>
        <dbReference type="Proteomes" id="UP000241421"/>
    </source>
</evidence>
<sequence>MGNFPQLRLLAWNRRPTDTITGEEAFGLYENNWRFVDEEHLDPQERMLIDQLTRAYGHGLMNV</sequence>
<dbReference type="Proteomes" id="UP000241421">
    <property type="component" value="Unassembled WGS sequence"/>
</dbReference>
<organism evidence="1 2">
    <name type="scientific">Massilia glaciei</name>
    <dbReference type="NCBI Taxonomy" id="1524097"/>
    <lineage>
        <taxon>Bacteria</taxon>
        <taxon>Pseudomonadati</taxon>
        <taxon>Pseudomonadota</taxon>
        <taxon>Betaproteobacteria</taxon>
        <taxon>Burkholderiales</taxon>
        <taxon>Oxalobacteraceae</taxon>
        <taxon>Telluria group</taxon>
        <taxon>Massilia</taxon>
    </lineage>
</organism>
<evidence type="ECO:0000313" key="1">
    <source>
        <dbReference type="EMBL" id="PWF43976.1"/>
    </source>
</evidence>
<dbReference type="OrthoDB" id="5422231at2"/>
<reference evidence="1 2" key="1">
    <citation type="submission" date="2018-04" db="EMBL/GenBank/DDBJ databases">
        <title>Massilia violaceinigra sp. nov., a novel purple-pigmented bacterium isolated from Tianshan glacier, Xinjiang, China.</title>
        <authorList>
            <person name="Wang H."/>
        </authorList>
    </citation>
    <scope>NUCLEOTIDE SEQUENCE [LARGE SCALE GENOMIC DNA]</scope>
    <source>
        <strain evidence="1 2">B448-2</strain>
    </source>
</reference>